<dbReference type="Proteomes" id="UP000076482">
    <property type="component" value="Unassembled WGS sequence"/>
</dbReference>
<dbReference type="EMBL" id="LJKE01000015">
    <property type="protein sequence ID" value="KZD72093.1"/>
    <property type="molecule type" value="Genomic_DNA"/>
</dbReference>
<name>A0A164QRW5_BACCE</name>
<organism evidence="1 2">
    <name type="scientific">Bacillus cereus</name>
    <dbReference type="NCBI Taxonomy" id="1396"/>
    <lineage>
        <taxon>Bacteria</taxon>
        <taxon>Bacillati</taxon>
        <taxon>Bacillota</taxon>
        <taxon>Bacilli</taxon>
        <taxon>Bacillales</taxon>
        <taxon>Bacillaceae</taxon>
        <taxon>Bacillus</taxon>
        <taxon>Bacillus cereus group</taxon>
    </lineage>
</organism>
<comment type="caution">
    <text evidence="1">The sequence shown here is derived from an EMBL/GenBank/DDBJ whole genome shotgun (WGS) entry which is preliminary data.</text>
</comment>
<proteinExistence type="predicted"/>
<accession>A0A164QRW5</accession>
<dbReference type="RefSeq" id="WP_063259776.1">
    <property type="nucleotide sequence ID" value="NZ_LJKE01000015.1"/>
</dbReference>
<evidence type="ECO:0000313" key="2">
    <source>
        <dbReference type="Proteomes" id="UP000076482"/>
    </source>
</evidence>
<reference evidence="1 2" key="1">
    <citation type="submission" date="2015-09" db="EMBL/GenBank/DDBJ databases">
        <title>Bacillus cereus food isolates.</title>
        <authorList>
            <person name="Boekhorst J."/>
        </authorList>
    </citation>
    <scope>NUCLEOTIDE SEQUENCE [LARGE SCALE GENOMIC DNA]</scope>
    <source>
        <strain evidence="1 2">B4088</strain>
    </source>
</reference>
<sequence length="92" mass="11268">MFDEIKKLFESAEIWFGDEDFEKLSFFMEEQKRLLNQVLDSDISIEEKRKIFIWAEKENTRLFEISEKKKKNYGEILFTEQKTSKAIKGYRW</sequence>
<dbReference type="PATRIC" id="fig|1396.535.peg.4306"/>
<evidence type="ECO:0000313" key="1">
    <source>
        <dbReference type="EMBL" id="KZD72093.1"/>
    </source>
</evidence>
<protein>
    <submittedName>
        <fullName evidence="1">Uncharacterized protein</fullName>
    </submittedName>
</protein>
<gene>
    <name evidence="1" type="ORF">B4088_0554</name>
</gene>
<dbReference type="AlphaFoldDB" id="A0A164QRW5"/>